<name>A0AA88HE61_ARTSF</name>
<organism evidence="1 2">
    <name type="scientific">Artemia franciscana</name>
    <name type="common">Brine shrimp</name>
    <name type="synonym">Artemia sanfranciscana</name>
    <dbReference type="NCBI Taxonomy" id="6661"/>
    <lineage>
        <taxon>Eukaryota</taxon>
        <taxon>Metazoa</taxon>
        <taxon>Ecdysozoa</taxon>
        <taxon>Arthropoda</taxon>
        <taxon>Crustacea</taxon>
        <taxon>Branchiopoda</taxon>
        <taxon>Anostraca</taxon>
        <taxon>Artemiidae</taxon>
        <taxon>Artemia</taxon>
    </lineage>
</organism>
<gene>
    <name evidence="1" type="ORF">QYM36_015188</name>
</gene>
<reference evidence="1" key="1">
    <citation type="submission" date="2023-07" db="EMBL/GenBank/DDBJ databases">
        <title>Chromosome-level genome assembly of Artemia franciscana.</title>
        <authorList>
            <person name="Jo E."/>
        </authorList>
    </citation>
    <scope>NUCLEOTIDE SEQUENCE</scope>
    <source>
        <tissue evidence="1">Whole body</tissue>
    </source>
</reference>
<evidence type="ECO:0000313" key="1">
    <source>
        <dbReference type="EMBL" id="KAK2707405.1"/>
    </source>
</evidence>
<proteinExistence type="predicted"/>
<dbReference type="Proteomes" id="UP001187531">
    <property type="component" value="Unassembled WGS sequence"/>
</dbReference>
<evidence type="ECO:0000313" key="2">
    <source>
        <dbReference type="Proteomes" id="UP001187531"/>
    </source>
</evidence>
<sequence length="133" mass="15326">MQAYRPHKNVDIMKKVKIKDTYSRFYKTKIISAETTDLSFLDLIPRQLSDLDFADGVVRLEEARQRLRLLFDATDEKVRKAGIKVNKTKSIAASDSLLTLTCKDIGIEQVNEFKFFRSRIDYNGEYPTISRGG</sequence>
<comment type="caution">
    <text evidence="1">The sequence shown here is derived from an EMBL/GenBank/DDBJ whole genome shotgun (WGS) entry which is preliminary data.</text>
</comment>
<keyword evidence="2" id="KW-1185">Reference proteome</keyword>
<protein>
    <submittedName>
        <fullName evidence="1">Uncharacterized protein</fullName>
    </submittedName>
</protein>
<dbReference type="AlphaFoldDB" id="A0AA88HE61"/>
<dbReference type="EMBL" id="JAVRJZ010000019">
    <property type="protein sequence ID" value="KAK2707405.1"/>
    <property type="molecule type" value="Genomic_DNA"/>
</dbReference>
<accession>A0AA88HE61</accession>